<dbReference type="STRING" id="1217799.DEALK_08300"/>
<accession>A0A0W0GHG9</accession>
<comment type="caution">
    <text evidence="1">The sequence shown here is derived from an EMBL/GenBank/DDBJ whole genome shotgun (WGS) entry which is preliminary data.</text>
</comment>
<proteinExistence type="predicted"/>
<dbReference type="Proteomes" id="UP000053947">
    <property type="component" value="Unassembled WGS sequence"/>
</dbReference>
<evidence type="ECO:0000313" key="1">
    <source>
        <dbReference type="EMBL" id="KTB47985.1"/>
    </source>
</evidence>
<dbReference type="AlphaFoldDB" id="A0A0W0GHG9"/>
<evidence type="ECO:0000313" key="2">
    <source>
        <dbReference type="Proteomes" id="UP000053947"/>
    </source>
</evidence>
<reference evidence="1 2" key="1">
    <citation type="submission" date="2015-06" db="EMBL/GenBank/DDBJ databases">
        <title>Genome sequence of the organohalide-respiring Dehalogenimonas alkenigignens type strain (IP3-3T).</title>
        <authorList>
            <person name="Key T.A."/>
            <person name="Richmond D.P."/>
            <person name="Bowman K.S."/>
            <person name="Cho Y.-J."/>
            <person name="Chun J."/>
            <person name="da Costa M.S."/>
            <person name="Rainey F.A."/>
            <person name="Moe W.M."/>
        </authorList>
    </citation>
    <scope>NUCLEOTIDE SEQUENCE [LARGE SCALE GENOMIC DNA]</scope>
    <source>
        <strain evidence="1 2">IP3-3</strain>
    </source>
</reference>
<name>A0A0W0GHG9_9CHLR</name>
<sequence>MRLTLNFNPAAWSPLRKLSAEKFTGWSLPEIQFEGNEKGRLSAPLLNLPSLP</sequence>
<gene>
    <name evidence="1" type="ORF">DEALK_08300</name>
</gene>
<protein>
    <submittedName>
        <fullName evidence="1">Uncharacterized protein</fullName>
    </submittedName>
</protein>
<dbReference type="EMBL" id="LFDV01000002">
    <property type="protein sequence ID" value="KTB47985.1"/>
    <property type="molecule type" value="Genomic_DNA"/>
</dbReference>
<keyword evidence="2" id="KW-1185">Reference proteome</keyword>
<organism evidence="1 2">
    <name type="scientific">Dehalogenimonas alkenigignens</name>
    <dbReference type="NCBI Taxonomy" id="1217799"/>
    <lineage>
        <taxon>Bacteria</taxon>
        <taxon>Bacillati</taxon>
        <taxon>Chloroflexota</taxon>
        <taxon>Dehalococcoidia</taxon>
        <taxon>Dehalococcoidales</taxon>
        <taxon>Dehalococcoidaceae</taxon>
        <taxon>Dehalogenimonas</taxon>
    </lineage>
</organism>